<reference evidence="2 3" key="1">
    <citation type="journal article" date="2014" name="Mol. Plant">
        <title>Chromosome Scale Genome Assembly and Transcriptome Profiling of Nannochloropsis gaditana in Nitrogen Depletion.</title>
        <authorList>
            <person name="Corteggiani Carpinelli E."/>
            <person name="Telatin A."/>
            <person name="Vitulo N."/>
            <person name="Forcato C."/>
            <person name="D'Angelo M."/>
            <person name="Schiavon R."/>
            <person name="Vezzi A."/>
            <person name="Giacometti G.M."/>
            <person name="Morosinotto T."/>
            <person name="Valle G."/>
        </authorList>
    </citation>
    <scope>NUCLEOTIDE SEQUENCE [LARGE SCALE GENOMIC DNA]</scope>
    <source>
        <strain evidence="2 3">B-31</strain>
    </source>
</reference>
<evidence type="ECO:0000313" key="3">
    <source>
        <dbReference type="Proteomes" id="UP000019335"/>
    </source>
</evidence>
<dbReference type="EMBL" id="AZIL01002191">
    <property type="protein sequence ID" value="EWM22498.1"/>
    <property type="molecule type" value="Genomic_DNA"/>
</dbReference>
<feature type="coiled-coil region" evidence="1">
    <location>
        <begin position="82"/>
        <end position="109"/>
    </location>
</feature>
<organism evidence="2 3">
    <name type="scientific">Nannochloropsis gaditana</name>
    <dbReference type="NCBI Taxonomy" id="72520"/>
    <lineage>
        <taxon>Eukaryota</taxon>
        <taxon>Sar</taxon>
        <taxon>Stramenopiles</taxon>
        <taxon>Ochrophyta</taxon>
        <taxon>Eustigmatophyceae</taxon>
        <taxon>Eustigmatales</taxon>
        <taxon>Monodopsidaceae</taxon>
        <taxon>Nannochloropsis</taxon>
    </lineage>
</organism>
<name>W7TG71_9STRA</name>
<dbReference type="OrthoDB" id="10279041at2759"/>
<comment type="caution">
    <text evidence="2">The sequence shown here is derived from an EMBL/GenBank/DDBJ whole genome shotgun (WGS) entry which is preliminary data.</text>
</comment>
<evidence type="ECO:0000256" key="1">
    <source>
        <dbReference type="SAM" id="Coils"/>
    </source>
</evidence>
<keyword evidence="1" id="KW-0175">Coiled coil</keyword>
<proteinExistence type="predicted"/>
<protein>
    <submittedName>
        <fullName evidence="2">Uncharacterized protein</fullName>
    </submittedName>
</protein>
<dbReference type="AlphaFoldDB" id="W7TG71"/>
<evidence type="ECO:0000313" key="2">
    <source>
        <dbReference type="EMBL" id="EWM22498.1"/>
    </source>
</evidence>
<dbReference type="Proteomes" id="UP000019335">
    <property type="component" value="Unassembled WGS sequence"/>
</dbReference>
<gene>
    <name evidence="2" type="ORF">Naga_100011g38</name>
</gene>
<accession>W7TG71</accession>
<keyword evidence="3" id="KW-1185">Reference proteome</keyword>
<sequence length="128" mass="14344">MSDEASLIQERLDDLALTMFNGVLEVSRVSGDEGRKDDKCHVAASELGIKLGTVLREIEEAIGNLLVIQLPTADRCQQIDTVKVTQSRVRELQSEYERVKIELDTLVSEAENISIKLQSAFTYHVKKI</sequence>